<accession>A0ABQ8FT10</accession>
<protein>
    <submittedName>
        <fullName evidence="1">Uncharacterized protein</fullName>
    </submittedName>
</protein>
<proteinExistence type="predicted"/>
<dbReference type="EMBL" id="JAGTJR010000061">
    <property type="protein sequence ID" value="KAH7025340.1"/>
    <property type="molecule type" value="Genomic_DNA"/>
</dbReference>
<organism evidence="1 2">
    <name type="scientific">Macrophomina phaseolina</name>
    <dbReference type="NCBI Taxonomy" id="35725"/>
    <lineage>
        <taxon>Eukaryota</taxon>
        <taxon>Fungi</taxon>
        <taxon>Dikarya</taxon>
        <taxon>Ascomycota</taxon>
        <taxon>Pezizomycotina</taxon>
        <taxon>Dothideomycetes</taxon>
        <taxon>Dothideomycetes incertae sedis</taxon>
        <taxon>Botryosphaeriales</taxon>
        <taxon>Botryosphaeriaceae</taxon>
        <taxon>Macrophomina</taxon>
    </lineage>
</organism>
<dbReference type="Proteomes" id="UP000774617">
    <property type="component" value="Unassembled WGS sequence"/>
</dbReference>
<sequence length="296" mass="34019">MVSQWDAPVSIQVNSSQCFHTLSSRNEGLSFLLGPCNQSPGTGASRTVPDILTNDSPRRTHAVAPTTKAPLWYNRLPMELRLIVYEYLLVSYPTGVRTPHFRITRSASGPQLARLDSWKYVKNDNIARVLYSHIFLGTYSQKRGIYHHHPGDRHPNDAELPVDKCIPLVERRENVRRMSARYNQRFDPRHAMMDIFRLVSHLSTIFSELEHVEFTISIKNWCLWLPVLQSGSVEDVEGWIRSLEEEAPKGLSVILQLGNKTPTYVDGWNSAGRELFERFDEEVINKALRKIFRASF</sequence>
<comment type="caution">
    <text evidence="1">The sequence shown here is derived from an EMBL/GenBank/DDBJ whole genome shotgun (WGS) entry which is preliminary data.</text>
</comment>
<evidence type="ECO:0000313" key="1">
    <source>
        <dbReference type="EMBL" id="KAH7025340.1"/>
    </source>
</evidence>
<name>A0ABQ8FT10_9PEZI</name>
<evidence type="ECO:0000313" key="2">
    <source>
        <dbReference type="Proteomes" id="UP000774617"/>
    </source>
</evidence>
<reference evidence="1 2" key="1">
    <citation type="journal article" date="2021" name="Nat. Commun.">
        <title>Genetic determinants of endophytism in the Arabidopsis root mycobiome.</title>
        <authorList>
            <person name="Mesny F."/>
            <person name="Miyauchi S."/>
            <person name="Thiergart T."/>
            <person name="Pickel B."/>
            <person name="Atanasova L."/>
            <person name="Karlsson M."/>
            <person name="Huettel B."/>
            <person name="Barry K.W."/>
            <person name="Haridas S."/>
            <person name="Chen C."/>
            <person name="Bauer D."/>
            <person name="Andreopoulos W."/>
            <person name="Pangilinan J."/>
            <person name="LaButti K."/>
            <person name="Riley R."/>
            <person name="Lipzen A."/>
            <person name="Clum A."/>
            <person name="Drula E."/>
            <person name="Henrissat B."/>
            <person name="Kohler A."/>
            <person name="Grigoriev I.V."/>
            <person name="Martin F.M."/>
            <person name="Hacquard S."/>
        </authorList>
    </citation>
    <scope>NUCLEOTIDE SEQUENCE [LARGE SCALE GENOMIC DNA]</scope>
    <source>
        <strain evidence="1 2">MPI-SDFR-AT-0080</strain>
    </source>
</reference>
<gene>
    <name evidence="1" type="ORF">B0J12DRAFT_773292</name>
</gene>
<keyword evidence="2" id="KW-1185">Reference proteome</keyword>